<gene>
    <name evidence="2" type="ORF">JK636_18020</name>
</gene>
<keyword evidence="3" id="KW-1185">Reference proteome</keyword>
<sequence>MRRKYIAKSQWQRIKTSKCVLFNTYQECFNGYASAIFVEKVHEKLICKLDSREFCLVDDGYSWILRLPIGKNWSVTTMFDDRNNIIEWYFDITKQNSIDENGQPFYDDLYLDIVVFPSGEVVLFDEDELKEALESGDITQSDFNLAYSEAHKILKGMAKDITYLTNMSYNDLEFFRAQLNTSNSTV</sequence>
<dbReference type="InterPro" id="IPR007295">
    <property type="entry name" value="DUF402"/>
</dbReference>
<reference evidence="2 3" key="1">
    <citation type="submission" date="2021-01" db="EMBL/GenBank/DDBJ databases">
        <title>Genome public.</title>
        <authorList>
            <person name="Liu C."/>
            <person name="Sun Q."/>
        </authorList>
    </citation>
    <scope>NUCLEOTIDE SEQUENCE [LARGE SCALE GENOMIC DNA]</scope>
    <source>
        <strain evidence="2 3">YIM B02515</strain>
    </source>
</reference>
<accession>A0ABS1TE90</accession>
<evidence type="ECO:0000313" key="3">
    <source>
        <dbReference type="Proteomes" id="UP000632377"/>
    </source>
</evidence>
<dbReference type="EMBL" id="JAESWC010000014">
    <property type="protein sequence ID" value="MBL4937615.1"/>
    <property type="molecule type" value="Genomic_DNA"/>
</dbReference>
<protein>
    <submittedName>
        <fullName evidence="2">DUF402 domain-containing protein</fullName>
    </submittedName>
</protein>
<feature type="domain" description="DUF402" evidence="1">
    <location>
        <begin position="66"/>
        <end position="159"/>
    </location>
</feature>
<dbReference type="PANTHER" id="PTHR41271">
    <property type="entry name" value="DUF402 DOMAIN-CONTAINING PROTEIN"/>
    <property type="match status" value="1"/>
</dbReference>
<dbReference type="Gene3D" id="2.40.380.10">
    <property type="entry name" value="FomD-like"/>
    <property type="match status" value="1"/>
</dbReference>
<dbReference type="Proteomes" id="UP000632377">
    <property type="component" value="Unassembled WGS sequence"/>
</dbReference>
<name>A0ABS1TE90_9CLOT</name>
<evidence type="ECO:0000259" key="1">
    <source>
        <dbReference type="Pfam" id="PF04167"/>
    </source>
</evidence>
<dbReference type="RefSeq" id="WP_202750351.1">
    <property type="nucleotide sequence ID" value="NZ_JAESWC010000014.1"/>
</dbReference>
<proteinExistence type="predicted"/>
<dbReference type="SUPFAM" id="SSF159234">
    <property type="entry name" value="FomD-like"/>
    <property type="match status" value="1"/>
</dbReference>
<organism evidence="2 3">
    <name type="scientific">Clostridium rhizosphaerae</name>
    <dbReference type="NCBI Taxonomy" id="2803861"/>
    <lineage>
        <taxon>Bacteria</taxon>
        <taxon>Bacillati</taxon>
        <taxon>Bacillota</taxon>
        <taxon>Clostridia</taxon>
        <taxon>Eubacteriales</taxon>
        <taxon>Clostridiaceae</taxon>
        <taxon>Clostridium</taxon>
    </lineage>
</organism>
<comment type="caution">
    <text evidence="2">The sequence shown here is derived from an EMBL/GenBank/DDBJ whole genome shotgun (WGS) entry which is preliminary data.</text>
</comment>
<dbReference type="InterPro" id="IPR035930">
    <property type="entry name" value="FomD-like_sf"/>
</dbReference>
<evidence type="ECO:0000313" key="2">
    <source>
        <dbReference type="EMBL" id="MBL4937615.1"/>
    </source>
</evidence>
<dbReference type="PANTHER" id="PTHR41271:SF1">
    <property type="entry name" value="DUF402 DOMAIN-CONTAINING PROTEIN"/>
    <property type="match status" value="1"/>
</dbReference>
<dbReference type="Pfam" id="PF04167">
    <property type="entry name" value="DUF402"/>
    <property type="match status" value="1"/>
</dbReference>